<sequence>MGENSQDNTQNGAPTGGLQKKTKIAYGVGAVGKDMVYMLVASYILYYYNSVLGVSSVFIGTVLMVARVFDAFNDPIMGIVVAKTRSRWGRFRPWIFSGTVLNAVVLYAMFAVPESMGAGGMKVFLTVTYFLWGITYTLMDIPYWSMIPAITEPGKERENLSALARSCAAWVLPSLLYLL</sequence>
<dbReference type="EMBL" id="BLYL01000025">
    <property type="protein sequence ID" value="GFO95663.1"/>
    <property type="molecule type" value="Genomic_DNA"/>
</dbReference>
<dbReference type="SUPFAM" id="SSF103473">
    <property type="entry name" value="MFS general substrate transporter"/>
    <property type="match status" value="1"/>
</dbReference>
<dbReference type="Pfam" id="PF13347">
    <property type="entry name" value="MFS_2"/>
    <property type="match status" value="1"/>
</dbReference>
<evidence type="ECO:0000313" key="4">
    <source>
        <dbReference type="Proteomes" id="UP000660047"/>
    </source>
</evidence>
<feature type="transmembrane region" description="Helical" evidence="2">
    <location>
        <begin position="118"/>
        <end position="139"/>
    </location>
</feature>
<dbReference type="PANTHER" id="PTHR11328:SF36">
    <property type="entry name" value="MELIBIOSE PERMEASE"/>
    <property type="match status" value="1"/>
</dbReference>
<dbReference type="GO" id="GO:0015293">
    <property type="term" value="F:symporter activity"/>
    <property type="evidence" value="ECO:0007669"/>
    <property type="project" value="UniProtKB-KW"/>
</dbReference>
<feature type="transmembrane region" description="Helical" evidence="2">
    <location>
        <begin position="52"/>
        <end position="72"/>
    </location>
</feature>
<organism evidence="3 4">
    <name type="scientific">Coprococcus eutactus</name>
    <dbReference type="NCBI Taxonomy" id="33043"/>
    <lineage>
        <taxon>Bacteria</taxon>
        <taxon>Bacillati</taxon>
        <taxon>Bacillota</taxon>
        <taxon>Clostridia</taxon>
        <taxon>Lachnospirales</taxon>
        <taxon>Lachnospiraceae</taxon>
        <taxon>Coprococcus</taxon>
    </lineage>
</organism>
<accession>A0AAI9K541</accession>
<name>A0AAI9K541_9FIRM</name>
<keyword evidence="1" id="KW-0813">Transport</keyword>
<dbReference type="PANTHER" id="PTHR11328">
    <property type="entry name" value="MAJOR FACILITATOR SUPERFAMILY DOMAIN-CONTAINING PROTEIN"/>
    <property type="match status" value="1"/>
</dbReference>
<keyword evidence="2" id="KW-0812">Transmembrane</keyword>
<evidence type="ECO:0000313" key="3">
    <source>
        <dbReference type="EMBL" id="GFO95663.1"/>
    </source>
</evidence>
<keyword evidence="2" id="KW-1133">Transmembrane helix</keyword>
<evidence type="ECO:0000256" key="2">
    <source>
        <dbReference type="SAM" id="Phobius"/>
    </source>
</evidence>
<proteinExistence type="predicted"/>
<keyword evidence="1" id="KW-0769">Symport</keyword>
<dbReference type="Gene3D" id="1.20.1250.20">
    <property type="entry name" value="MFS general substrate transporter like domains"/>
    <property type="match status" value="1"/>
</dbReference>
<gene>
    <name evidence="3" type="ORF">COEU31_27090</name>
</gene>
<dbReference type="InterPro" id="IPR036259">
    <property type="entry name" value="MFS_trans_sf"/>
</dbReference>
<reference evidence="3" key="1">
    <citation type="submission" date="2020-06" db="EMBL/GenBank/DDBJ databases">
        <title>Characterization of fructooligosaccharide metabolism and fructooligosaccharide-degrading enzymes in human commensal butyrate producers.</title>
        <authorList>
            <person name="Tanno H."/>
            <person name="Fujii T."/>
            <person name="Hirano K."/>
            <person name="Maeno S."/>
            <person name="Tonozuka T."/>
            <person name="Sakamoto M."/>
            <person name="Ohkuma M."/>
            <person name="Tochio T."/>
            <person name="Endo A."/>
        </authorList>
    </citation>
    <scope>NUCLEOTIDE SEQUENCE</scope>
    <source>
        <strain evidence="3">JCM 31265</strain>
    </source>
</reference>
<dbReference type="InterPro" id="IPR039672">
    <property type="entry name" value="MFS_2"/>
</dbReference>
<dbReference type="GO" id="GO:0008643">
    <property type="term" value="P:carbohydrate transport"/>
    <property type="evidence" value="ECO:0007669"/>
    <property type="project" value="InterPro"/>
</dbReference>
<protein>
    <recommendedName>
        <fullName evidence="5">Thiomethylgalactoside permease II</fullName>
    </recommendedName>
</protein>
<dbReference type="Proteomes" id="UP000660047">
    <property type="component" value="Unassembled WGS sequence"/>
</dbReference>
<evidence type="ECO:0008006" key="5">
    <source>
        <dbReference type="Google" id="ProtNLM"/>
    </source>
</evidence>
<dbReference type="GO" id="GO:0005886">
    <property type="term" value="C:plasma membrane"/>
    <property type="evidence" value="ECO:0007669"/>
    <property type="project" value="TreeGrafter"/>
</dbReference>
<dbReference type="AlphaFoldDB" id="A0AAI9K541"/>
<keyword evidence="2" id="KW-0472">Membrane</keyword>
<comment type="caution">
    <text evidence="3">The sequence shown here is derived from an EMBL/GenBank/DDBJ whole genome shotgun (WGS) entry which is preliminary data.</text>
</comment>
<feature type="transmembrane region" description="Helical" evidence="2">
    <location>
        <begin position="93"/>
        <end position="112"/>
    </location>
</feature>
<evidence type="ECO:0000256" key="1">
    <source>
        <dbReference type="ARBA" id="ARBA00022847"/>
    </source>
</evidence>